<dbReference type="RefSeq" id="XP_021875255.1">
    <property type="nucleotide sequence ID" value="XM_022026153.1"/>
</dbReference>
<dbReference type="Proteomes" id="UP000193648">
    <property type="component" value="Unassembled WGS sequence"/>
</dbReference>
<comment type="function">
    <text evidence="6">Interacts with target proteins during translocation into the lumen of the endoplasmic reticulum. Protects unfolded target proteins against degradation and facilitate correct glycosylation.</text>
</comment>
<comment type="caution">
    <text evidence="7">The sequence shown here is derived from an EMBL/GenBank/DDBJ whole genome shotgun (WGS) entry which is preliminary data.</text>
</comment>
<keyword evidence="2 6" id="KW-0812">Transmembrane</keyword>
<evidence type="ECO:0000256" key="3">
    <source>
        <dbReference type="ARBA" id="ARBA00022824"/>
    </source>
</evidence>
<reference evidence="7 8" key="1">
    <citation type="submission" date="2016-07" db="EMBL/GenBank/DDBJ databases">
        <title>Pervasive Adenine N6-methylation of Active Genes in Fungi.</title>
        <authorList>
            <consortium name="DOE Joint Genome Institute"/>
            <person name="Mondo S.J."/>
            <person name="Dannebaum R.O."/>
            <person name="Kuo R.C."/>
            <person name="Labutti K."/>
            <person name="Haridas S."/>
            <person name="Kuo A."/>
            <person name="Salamov A."/>
            <person name="Ahrendt S.R."/>
            <person name="Lipzen A."/>
            <person name="Sullivan W."/>
            <person name="Andreopoulos W.B."/>
            <person name="Clum A."/>
            <person name="Lindquist E."/>
            <person name="Daum C."/>
            <person name="Ramamoorthy G.K."/>
            <person name="Gryganskyi A."/>
            <person name="Culley D."/>
            <person name="Magnuson J.K."/>
            <person name="James T.Y."/>
            <person name="O'Malley M.A."/>
            <person name="Stajich J.E."/>
            <person name="Spatafora J.W."/>
            <person name="Visel A."/>
            <person name="Grigoriev I.V."/>
        </authorList>
    </citation>
    <scope>NUCLEOTIDE SEQUENCE [LARGE SCALE GENOMIC DNA]</scope>
    <source>
        <strain evidence="7 8">NRRL 3116</strain>
    </source>
</reference>
<dbReference type="GeneID" id="33567996"/>
<keyword evidence="4 6" id="KW-1133">Transmembrane helix</keyword>
<dbReference type="GO" id="GO:0005789">
    <property type="term" value="C:endoplasmic reticulum membrane"/>
    <property type="evidence" value="ECO:0007669"/>
    <property type="project" value="UniProtKB-SubCell"/>
</dbReference>
<evidence type="ECO:0000256" key="1">
    <source>
        <dbReference type="ARBA" id="ARBA00005500"/>
    </source>
</evidence>
<dbReference type="InterPro" id="IPR010580">
    <property type="entry name" value="ER_stress-assoc"/>
</dbReference>
<evidence type="ECO:0000256" key="6">
    <source>
        <dbReference type="RuleBase" id="RU364120"/>
    </source>
</evidence>
<dbReference type="InParanoid" id="A0A1Y2G969"/>
<evidence type="ECO:0000256" key="5">
    <source>
        <dbReference type="ARBA" id="ARBA00023136"/>
    </source>
</evidence>
<evidence type="ECO:0000256" key="4">
    <source>
        <dbReference type="ARBA" id="ARBA00022989"/>
    </source>
</evidence>
<feature type="transmembrane region" description="Helical" evidence="6">
    <location>
        <begin position="41"/>
        <end position="59"/>
    </location>
</feature>
<dbReference type="AlphaFoldDB" id="A0A1Y2G969"/>
<evidence type="ECO:0000313" key="8">
    <source>
        <dbReference type="Proteomes" id="UP000193648"/>
    </source>
</evidence>
<keyword evidence="8" id="KW-1185">Reference proteome</keyword>
<organism evidence="7 8">
    <name type="scientific">Lobosporangium transversale</name>
    <dbReference type="NCBI Taxonomy" id="64571"/>
    <lineage>
        <taxon>Eukaryota</taxon>
        <taxon>Fungi</taxon>
        <taxon>Fungi incertae sedis</taxon>
        <taxon>Mucoromycota</taxon>
        <taxon>Mortierellomycotina</taxon>
        <taxon>Mortierellomycetes</taxon>
        <taxon>Mortierellales</taxon>
        <taxon>Mortierellaceae</taxon>
        <taxon>Lobosporangium</taxon>
    </lineage>
</organism>
<dbReference type="OrthoDB" id="16679at2759"/>
<keyword evidence="3 6" id="KW-0256">Endoplasmic reticulum</keyword>
<evidence type="ECO:0000313" key="7">
    <source>
        <dbReference type="EMBL" id="ORY94312.1"/>
    </source>
</evidence>
<feature type="non-terminal residue" evidence="7">
    <location>
        <position position="60"/>
    </location>
</feature>
<sequence>MTTATPPAIRVRNAKYQANVTKRGQVKSSTQAEKKAAKKSVVNPYLVAFLLVVLCGGAFF</sequence>
<dbReference type="EMBL" id="MCFF01000089">
    <property type="protein sequence ID" value="ORY94312.1"/>
    <property type="molecule type" value="Genomic_DNA"/>
</dbReference>
<comment type="similarity">
    <text evidence="1 6">Belongs to the RAMP4 family.</text>
</comment>
<evidence type="ECO:0000256" key="2">
    <source>
        <dbReference type="ARBA" id="ARBA00022692"/>
    </source>
</evidence>
<gene>
    <name evidence="7" type="ORF">BCR41DRAFT_365387</name>
</gene>
<accession>A0A1Y2G969</accession>
<keyword evidence="5 6" id="KW-0472">Membrane</keyword>
<proteinExistence type="inferred from homology"/>
<comment type="subcellular location">
    <subcellularLocation>
        <location evidence="6">Membrane</location>
        <topology evidence="6">Single-pass membrane protein</topology>
    </subcellularLocation>
    <subcellularLocation>
        <location evidence="6">Endoplasmic reticulum membrane</location>
        <topology evidence="6">Single-pass membrane protein</topology>
    </subcellularLocation>
</comment>
<protein>
    <recommendedName>
        <fullName evidence="6">Stress-associated endoplasmic reticulum protein</fullName>
    </recommendedName>
</protein>
<dbReference type="Pfam" id="PF06624">
    <property type="entry name" value="RAMP4"/>
    <property type="match status" value="1"/>
</dbReference>
<name>A0A1Y2G969_9FUNG</name>